<feature type="transmembrane region" description="Helical" evidence="6">
    <location>
        <begin position="110"/>
        <end position="130"/>
    </location>
</feature>
<keyword evidence="4 6" id="KW-1133">Transmembrane helix</keyword>
<comment type="similarity">
    <text evidence="2">Belongs to the TspO/BZRP family.</text>
</comment>
<keyword evidence="8" id="KW-1185">Reference proteome</keyword>
<dbReference type="Pfam" id="PF03073">
    <property type="entry name" value="TspO_MBR"/>
    <property type="match status" value="1"/>
</dbReference>
<feature type="transmembrane region" description="Helical" evidence="6">
    <location>
        <begin position="54"/>
        <end position="75"/>
    </location>
</feature>
<dbReference type="InterPro" id="IPR004307">
    <property type="entry name" value="TspO_MBR"/>
</dbReference>
<accession>A0ABR8PVJ2</accession>
<evidence type="ECO:0000256" key="3">
    <source>
        <dbReference type="ARBA" id="ARBA00022692"/>
    </source>
</evidence>
<keyword evidence="3 6" id="KW-0812">Transmembrane</keyword>
<name>A0ABR8PVJ2_9CLOT</name>
<protein>
    <submittedName>
        <fullName evidence="7">Tryptophan-rich sensory protein</fullName>
    </submittedName>
</protein>
<proteinExistence type="inferred from homology"/>
<feature type="transmembrane region" description="Helical" evidence="6">
    <location>
        <begin position="142"/>
        <end position="161"/>
    </location>
</feature>
<reference evidence="7 8" key="1">
    <citation type="submission" date="2020-08" db="EMBL/GenBank/DDBJ databases">
        <title>A Genomic Blueprint of the Chicken Gut Microbiome.</title>
        <authorList>
            <person name="Gilroy R."/>
            <person name="Ravi A."/>
            <person name="Getino M."/>
            <person name="Pursley I."/>
            <person name="Horton D.L."/>
            <person name="Alikhan N.-F."/>
            <person name="Baker D."/>
            <person name="Gharbi K."/>
            <person name="Hall N."/>
            <person name="Watson M."/>
            <person name="Adriaenssens E.M."/>
            <person name="Foster-Nyarko E."/>
            <person name="Jarju S."/>
            <person name="Secka A."/>
            <person name="Antonio M."/>
            <person name="Oren A."/>
            <person name="Chaudhuri R."/>
            <person name="La Ragione R.M."/>
            <person name="Hildebrand F."/>
            <person name="Pallen M.J."/>
        </authorList>
    </citation>
    <scope>NUCLEOTIDE SEQUENCE [LARGE SCALE GENOMIC DNA]</scope>
    <source>
        <strain evidence="7 8">Sa3CVN1</strain>
    </source>
</reference>
<dbReference type="InterPro" id="IPR038330">
    <property type="entry name" value="TspO/MBR-related_sf"/>
</dbReference>
<dbReference type="EMBL" id="JACSRA010000020">
    <property type="protein sequence ID" value="MBD7912197.1"/>
    <property type="molecule type" value="Genomic_DNA"/>
</dbReference>
<dbReference type="PANTHER" id="PTHR10057">
    <property type="entry name" value="PERIPHERAL-TYPE BENZODIAZEPINE RECEPTOR"/>
    <property type="match status" value="1"/>
</dbReference>
<dbReference type="RefSeq" id="WP_191769121.1">
    <property type="nucleotide sequence ID" value="NZ_JACSRA010000020.1"/>
</dbReference>
<comment type="subcellular location">
    <subcellularLocation>
        <location evidence="1">Membrane</location>
        <topology evidence="1">Multi-pass membrane protein</topology>
    </subcellularLocation>
</comment>
<dbReference type="PIRSF" id="PIRSF005859">
    <property type="entry name" value="PBR"/>
    <property type="match status" value="1"/>
</dbReference>
<sequence length="166" mass="19454">MKNIFKVNGHVKVIPLIILVFLPLVGGYLVNLVTRNSATIYEQLERPFFAPPSMVFVIVWPILYILMGIASYRIYMIRDQGENIGTALFYYLIQLLLNYFWSFLFFSFRLYGLAFIELIILLIFIIITFIKFIKIDKIAGILLIPYIIWVSFAGILSYFIWAKNEM</sequence>
<evidence type="ECO:0000256" key="4">
    <source>
        <dbReference type="ARBA" id="ARBA00022989"/>
    </source>
</evidence>
<dbReference type="PANTHER" id="PTHR10057:SF0">
    <property type="entry name" value="TRANSLOCATOR PROTEIN"/>
    <property type="match status" value="1"/>
</dbReference>
<evidence type="ECO:0000256" key="1">
    <source>
        <dbReference type="ARBA" id="ARBA00004141"/>
    </source>
</evidence>
<organism evidence="7 8">
    <name type="scientific">Clostridium cibarium</name>
    <dbReference type="NCBI Taxonomy" id="2762247"/>
    <lineage>
        <taxon>Bacteria</taxon>
        <taxon>Bacillati</taxon>
        <taxon>Bacillota</taxon>
        <taxon>Clostridia</taxon>
        <taxon>Eubacteriales</taxon>
        <taxon>Clostridiaceae</taxon>
        <taxon>Clostridium</taxon>
    </lineage>
</organism>
<dbReference type="Proteomes" id="UP000627781">
    <property type="component" value="Unassembled WGS sequence"/>
</dbReference>
<evidence type="ECO:0000256" key="5">
    <source>
        <dbReference type="ARBA" id="ARBA00023136"/>
    </source>
</evidence>
<evidence type="ECO:0000256" key="2">
    <source>
        <dbReference type="ARBA" id="ARBA00007524"/>
    </source>
</evidence>
<feature type="transmembrane region" description="Helical" evidence="6">
    <location>
        <begin position="87"/>
        <end position="104"/>
    </location>
</feature>
<dbReference type="CDD" id="cd15904">
    <property type="entry name" value="TSPO_MBR"/>
    <property type="match status" value="1"/>
</dbReference>
<evidence type="ECO:0000313" key="7">
    <source>
        <dbReference type="EMBL" id="MBD7912197.1"/>
    </source>
</evidence>
<comment type="caution">
    <text evidence="7">The sequence shown here is derived from an EMBL/GenBank/DDBJ whole genome shotgun (WGS) entry which is preliminary data.</text>
</comment>
<gene>
    <name evidence="7" type="ORF">H9661_12605</name>
</gene>
<feature type="transmembrane region" description="Helical" evidence="6">
    <location>
        <begin position="12"/>
        <end position="34"/>
    </location>
</feature>
<dbReference type="Gene3D" id="1.20.1260.100">
    <property type="entry name" value="TspO/MBR protein"/>
    <property type="match status" value="1"/>
</dbReference>
<evidence type="ECO:0000256" key="6">
    <source>
        <dbReference type="SAM" id="Phobius"/>
    </source>
</evidence>
<keyword evidence="5 6" id="KW-0472">Membrane</keyword>
<evidence type="ECO:0000313" key="8">
    <source>
        <dbReference type="Proteomes" id="UP000627781"/>
    </source>
</evidence>